<dbReference type="InterPro" id="IPR039760">
    <property type="entry name" value="MOFRL_protein"/>
</dbReference>
<reference evidence="3 4" key="1">
    <citation type="journal article" date="2015" name="Nature">
        <title>rRNA introns, odd ribosomes, and small enigmatic genomes across a large radiation of phyla.</title>
        <authorList>
            <person name="Brown C.T."/>
            <person name="Hug L.A."/>
            <person name="Thomas B.C."/>
            <person name="Sharon I."/>
            <person name="Castelle C.J."/>
            <person name="Singh A."/>
            <person name="Wilkins M.J."/>
            <person name="Williams K.H."/>
            <person name="Banfield J.F."/>
        </authorList>
    </citation>
    <scope>NUCLEOTIDE SEQUENCE [LARGE SCALE GENOMIC DNA]</scope>
</reference>
<protein>
    <submittedName>
        <fullName evidence="3">Glycerate kinase</fullName>
    </submittedName>
</protein>
<sequence>MQKSYIKNWNALATTSNRKLALTIAEAGLDAINTETAISRSVKLQDNILSVMGKSFDLSKFEKIKVVGFGKASIDTAVALEKILGPKIKIGAVVGLSKINLKYIKTFTGTHPRPSKINITAGKKIYEIVKDSNAEDLIIVLVSGGGSALLCYSENECEQNMALYDEFLKYGRTITEINTIRKHFSILKGGGLAKIAYPATIIGLIFSDIPGDYFCDVASGPTYKDESTIADAQKIISKYNLGEFSLLETPKEDKYFRKVHNFVLVSNKIAIESMAKKTKELGLKAVVLSTKMYDETKIALKKIFQAQRENTVVLTAGEPMIKVKKDGGVGGRNLHMGLQASHMGLIGENSVFLSFASDGMDNGDVAGAIVDKNTIEKIKKLDLDVNDYINRFDSYNFFQKIGDAIITGPTGANVSDLVILLTKK</sequence>
<dbReference type="GO" id="GO:0008887">
    <property type="term" value="F:glycerate kinase activity"/>
    <property type="evidence" value="ECO:0007669"/>
    <property type="project" value="InterPro"/>
</dbReference>
<comment type="caution">
    <text evidence="3">The sequence shown here is derived from an EMBL/GenBank/DDBJ whole genome shotgun (WGS) entry which is preliminary data.</text>
</comment>
<keyword evidence="3" id="KW-0808">Transferase</keyword>
<dbReference type="PANTHER" id="PTHR12227">
    <property type="entry name" value="GLYCERATE KINASE"/>
    <property type="match status" value="1"/>
</dbReference>
<evidence type="ECO:0000259" key="2">
    <source>
        <dbReference type="Pfam" id="PF13660"/>
    </source>
</evidence>
<dbReference type="InterPro" id="IPR007835">
    <property type="entry name" value="MOFRL"/>
</dbReference>
<evidence type="ECO:0000313" key="3">
    <source>
        <dbReference type="EMBL" id="KKQ33888.1"/>
    </source>
</evidence>
<accession>A0A0G0GS38</accession>
<feature type="domain" description="MOFRL-associated" evidence="2">
    <location>
        <begin position="21"/>
        <end position="242"/>
    </location>
</feature>
<name>A0A0G0GS38_9BACT</name>
<dbReference type="InterPro" id="IPR038614">
    <property type="entry name" value="GK_N_sf"/>
</dbReference>
<dbReference type="AlphaFoldDB" id="A0A0G0GS38"/>
<dbReference type="PATRIC" id="fig|1618729.3.peg.40"/>
<dbReference type="Pfam" id="PF05161">
    <property type="entry name" value="MOFRL"/>
    <property type="match status" value="1"/>
</dbReference>
<dbReference type="InterPro" id="IPR037035">
    <property type="entry name" value="GK-like_C_sf"/>
</dbReference>
<dbReference type="GO" id="GO:0005737">
    <property type="term" value="C:cytoplasm"/>
    <property type="evidence" value="ECO:0007669"/>
    <property type="project" value="TreeGrafter"/>
</dbReference>
<dbReference type="SUPFAM" id="SSF82544">
    <property type="entry name" value="GckA/TtuD-like"/>
    <property type="match status" value="1"/>
</dbReference>
<dbReference type="Pfam" id="PF13660">
    <property type="entry name" value="DUF4147"/>
    <property type="match status" value="1"/>
</dbReference>
<keyword evidence="3" id="KW-0418">Kinase</keyword>
<proteinExistence type="predicted"/>
<evidence type="ECO:0000313" key="4">
    <source>
        <dbReference type="Proteomes" id="UP000034701"/>
    </source>
</evidence>
<organism evidence="3 4">
    <name type="scientific">Candidatus Nomurabacteria bacterium GW2011_GWA1_37_20</name>
    <dbReference type="NCBI Taxonomy" id="1618729"/>
    <lineage>
        <taxon>Bacteria</taxon>
        <taxon>Candidatus Nomuraibacteriota</taxon>
    </lineage>
</organism>
<dbReference type="PANTHER" id="PTHR12227:SF0">
    <property type="entry name" value="GLYCERATE KINASE"/>
    <property type="match status" value="1"/>
</dbReference>
<gene>
    <name evidence="3" type="ORF">US45_C0003G0007</name>
</gene>
<dbReference type="Gene3D" id="3.40.50.10180">
    <property type="entry name" value="Glycerate kinase, MOFRL-like N-terminal domain"/>
    <property type="match status" value="1"/>
</dbReference>
<dbReference type="InterPro" id="IPR025286">
    <property type="entry name" value="MOFRL_assoc_dom"/>
</dbReference>
<feature type="domain" description="MOFRL" evidence="1">
    <location>
        <begin position="312"/>
        <end position="416"/>
    </location>
</feature>
<dbReference type="EMBL" id="LBTA01000003">
    <property type="protein sequence ID" value="KKQ33888.1"/>
    <property type="molecule type" value="Genomic_DNA"/>
</dbReference>
<dbReference type="Gene3D" id="3.40.1480.10">
    <property type="entry name" value="MOFRL domain"/>
    <property type="match status" value="1"/>
</dbReference>
<evidence type="ECO:0000259" key="1">
    <source>
        <dbReference type="Pfam" id="PF05161"/>
    </source>
</evidence>
<dbReference type="Proteomes" id="UP000034701">
    <property type="component" value="Unassembled WGS sequence"/>
</dbReference>